<dbReference type="InterPro" id="IPR008880">
    <property type="entry name" value="Trigger_fac_C"/>
</dbReference>
<evidence type="ECO:0000256" key="8">
    <source>
        <dbReference type="ARBA" id="ARBA00023235"/>
    </source>
</evidence>
<comment type="caution">
    <text evidence="16">The sequence shown here is derived from an EMBL/GenBank/DDBJ whole genome shotgun (WGS) entry which is preliminary data.</text>
</comment>
<evidence type="ECO:0000256" key="7">
    <source>
        <dbReference type="ARBA" id="ARBA00023186"/>
    </source>
</evidence>
<accession>A0A9D0YX72</accession>
<dbReference type="GO" id="GO:0051301">
    <property type="term" value="P:cell division"/>
    <property type="evidence" value="ECO:0007669"/>
    <property type="project" value="UniProtKB-KW"/>
</dbReference>
<evidence type="ECO:0000256" key="14">
    <source>
        <dbReference type="RuleBase" id="RU003914"/>
    </source>
</evidence>
<keyword evidence="6 12" id="KW-0697">Rotamase</keyword>
<evidence type="ECO:0000313" key="17">
    <source>
        <dbReference type="Proteomes" id="UP000886819"/>
    </source>
</evidence>
<comment type="function">
    <text evidence="10 12">Involved in protein export. Acts as a chaperone by maintaining the newly synthesized protein in an open conformation. Functions as a peptidyl-prolyl cis-trans isomerase.</text>
</comment>
<dbReference type="InterPro" id="IPR008881">
    <property type="entry name" value="Trigger_fac_ribosome-bd_bac"/>
</dbReference>
<evidence type="ECO:0000313" key="16">
    <source>
        <dbReference type="EMBL" id="HIQ63608.1"/>
    </source>
</evidence>
<protein>
    <recommendedName>
        <fullName evidence="4 12">Trigger factor</fullName>
        <shortName evidence="12">TF</shortName>
        <ecNumber evidence="3 12">5.2.1.8</ecNumber>
    </recommendedName>
    <alternativeName>
        <fullName evidence="11 12">PPIase</fullName>
    </alternativeName>
</protein>
<comment type="similarity">
    <text evidence="2 12 14">Belongs to the FKBP-type PPIase family. Tig subfamily.</text>
</comment>
<dbReference type="PANTHER" id="PTHR30560">
    <property type="entry name" value="TRIGGER FACTOR CHAPERONE AND PEPTIDYL-PROLYL CIS/TRANS ISOMERASE"/>
    <property type="match status" value="1"/>
</dbReference>
<feature type="domain" description="PPIase FKBP-type" evidence="15">
    <location>
        <begin position="163"/>
        <end position="245"/>
    </location>
</feature>
<dbReference type="PROSITE" id="PS50059">
    <property type="entry name" value="FKBP_PPIASE"/>
    <property type="match status" value="1"/>
</dbReference>
<dbReference type="GO" id="GO:0003755">
    <property type="term" value="F:peptidyl-prolyl cis-trans isomerase activity"/>
    <property type="evidence" value="ECO:0007669"/>
    <property type="project" value="UniProtKB-UniRule"/>
</dbReference>
<evidence type="ECO:0000256" key="11">
    <source>
        <dbReference type="ARBA" id="ARBA00029986"/>
    </source>
</evidence>
<organism evidence="16 17">
    <name type="scientific">Candidatus Avichristensenella intestinipullorum</name>
    <dbReference type="NCBI Taxonomy" id="2840693"/>
    <lineage>
        <taxon>Bacteria</taxon>
        <taxon>Bacillati</taxon>
        <taxon>Bacillota</taxon>
        <taxon>Clostridia</taxon>
        <taxon>Candidatus Avichristensenella</taxon>
    </lineage>
</organism>
<dbReference type="SUPFAM" id="SSF54534">
    <property type="entry name" value="FKBP-like"/>
    <property type="match status" value="1"/>
</dbReference>
<dbReference type="EC" id="5.2.1.8" evidence="3 12"/>
<evidence type="ECO:0000256" key="10">
    <source>
        <dbReference type="ARBA" id="ARBA00024849"/>
    </source>
</evidence>
<gene>
    <name evidence="12" type="primary">tig</name>
    <name evidence="16" type="ORF">IAA66_08520</name>
</gene>
<dbReference type="PANTHER" id="PTHR30560:SF3">
    <property type="entry name" value="TRIGGER FACTOR-LIKE PROTEIN TIG, CHLOROPLASTIC"/>
    <property type="match status" value="1"/>
</dbReference>
<keyword evidence="8 12" id="KW-0413">Isomerase</keyword>
<dbReference type="Proteomes" id="UP000886819">
    <property type="component" value="Unassembled WGS sequence"/>
</dbReference>
<dbReference type="InterPro" id="IPR027304">
    <property type="entry name" value="Trigger_fact/SurA_dom_sf"/>
</dbReference>
<dbReference type="FunFam" id="3.10.50.40:FF:000001">
    <property type="entry name" value="Trigger factor"/>
    <property type="match status" value="1"/>
</dbReference>
<dbReference type="GO" id="GO:0043022">
    <property type="term" value="F:ribosome binding"/>
    <property type="evidence" value="ECO:0007669"/>
    <property type="project" value="TreeGrafter"/>
</dbReference>
<dbReference type="SUPFAM" id="SSF102735">
    <property type="entry name" value="Trigger factor ribosome-binding domain"/>
    <property type="match status" value="1"/>
</dbReference>
<dbReference type="GO" id="GO:0015031">
    <property type="term" value="P:protein transport"/>
    <property type="evidence" value="ECO:0007669"/>
    <property type="project" value="UniProtKB-UniRule"/>
</dbReference>
<keyword evidence="7 12" id="KW-0143">Chaperone</keyword>
<reference evidence="16" key="1">
    <citation type="submission" date="2020-10" db="EMBL/GenBank/DDBJ databases">
        <authorList>
            <person name="Gilroy R."/>
        </authorList>
    </citation>
    <scope>NUCLEOTIDE SEQUENCE</scope>
    <source>
        <strain evidence="16">ChiHile30-977</strain>
    </source>
</reference>
<dbReference type="InterPro" id="IPR037041">
    <property type="entry name" value="Trigger_fac_C_sf"/>
</dbReference>
<evidence type="ECO:0000256" key="1">
    <source>
        <dbReference type="ARBA" id="ARBA00000971"/>
    </source>
</evidence>
<evidence type="ECO:0000256" key="6">
    <source>
        <dbReference type="ARBA" id="ARBA00023110"/>
    </source>
</evidence>
<evidence type="ECO:0000256" key="3">
    <source>
        <dbReference type="ARBA" id="ARBA00013194"/>
    </source>
</evidence>
<reference evidence="16" key="2">
    <citation type="journal article" date="2021" name="PeerJ">
        <title>Extensive microbial diversity within the chicken gut microbiome revealed by metagenomics and culture.</title>
        <authorList>
            <person name="Gilroy R."/>
            <person name="Ravi A."/>
            <person name="Getino M."/>
            <person name="Pursley I."/>
            <person name="Horton D.L."/>
            <person name="Alikhan N.F."/>
            <person name="Baker D."/>
            <person name="Gharbi K."/>
            <person name="Hall N."/>
            <person name="Watson M."/>
            <person name="Adriaenssens E.M."/>
            <person name="Foster-Nyarko E."/>
            <person name="Jarju S."/>
            <person name="Secka A."/>
            <person name="Antonio M."/>
            <person name="Oren A."/>
            <person name="Chaudhuri R.R."/>
            <person name="La Ragione R."/>
            <person name="Hildebrand F."/>
            <person name="Pallen M.J."/>
        </authorList>
    </citation>
    <scope>NUCLEOTIDE SEQUENCE</scope>
    <source>
        <strain evidence="16">ChiHile30-977</strain>
    </source>
</reference>
<dbReference type="Pfam" id="PF00254">
    <property type="entry name" value="FKBP_C"/>
    <property type="match status" value="1"/>
</dbReference>
<comment type="catalytic activity">
    <reaction evidence="1 12 13">
        <text>[protein]-peptidylproline (omega=180) = [protein]-peptidylproline (omega=0)</text>
        <dbReference type="Rhea" id="RHEA:16237"/>
        <dbReference type="Rhea" id="RHEA-COMP:10747"/>
        <dbReference type="Rhea" id="RHEA-COMP:10748"/>
        <dbReference type="ChEBI" id="CHEBI:83833"/>
        <dbReference type="ChEBI" id="CHEBI:83834"/>
        <dbReference type="EC" id="5.2.1.8"/>
    </reaction>
</comment>
<dbReference type="InterPro" id="IPR036611">
    <property type="entry name" value="Trigger_fac_ribosome-bd_sf"/>
</dbReference>
<comment type="domain">
    <text evidence="12">Consists of 3 domains; the N-terminus binds the ribosome, the middle domain has PPIase activity, while the C-terminus has intrinsic chaperone activity on its own.</text>
</comment>
<dbReference type="Pfam" id="PF05698">
    <property type="entry name" value="Trigger_C"/>
    <property type="match status" value="1"/>
</dbReference>
<dbReference type="Gene3D" id="1.10.3120.10">
    <property type="entry name" value="Trigger factor, C-terminal domain"/>
    <property type="match status" value="1"/>
</dbReference>
<name>A0A9D0YX72_9FIRM</name>
<dbReference type="GO" id="GO:0051083">
    <property type="term" value="P:'de novo' cotranslational protein folding"/>
    <property type="evidence" value="ECO:0007669"/>
    <property type="project" value="TreeGrafter"/>
</dbReference>
<evidence type="ECO:0000256" key="5">
    <source>
        <dbReference type="ARBA" id="ARBA00022618"/>
    </source>
</evidence>
<dbReference type="SUPFAM" id="SSF109998">
    <property type="entry name" value="Triger factor/SurA peptide-binding domain-like"/>
    <property type="match status" value="1"/>
</dbReference>
<dbReference type="HAMAP" id="MF_00303">
    <property type="entry name" value="Trigger_factor_Tig"/>
    <property type="match status" value="1"/>
</dbReference>
<comment type="subcellular location">
    <subcellularLocation>
        <location evidence="12">Cytoplasm</location>
    </subcellularLocation>
    <text evidence="12">About half TF is bound to the ribosome near the polypeptide exit tunnel while the other half is free in the cytoplasm.</text>
</comment>
<dbReference type="PIRSF" id="PIRSF003095">
    <property type="entry name" value="Trigger_factor"/>
    <property type="match status" value="1"/>
</dbReference>
<evidence type="ECO:0000256" key="4">
    <source>
        <dbReference type="ARBA" id="ARBA00016902"/>
    </source>
</evidence>
<dbReference type="InterPro" id="IPR001179">
    <property type="entry name" value="PPIase_FKBP_dom"/>
</dbReference>
<dbReference type="GO" id="GO:0005737">
    <property type="term" value="C:cytoplasm"/>
    <property type="evidence" value="ECO:0007669"/>
    <property type="project" value="UniProtKB-SubCell"/>
</dbReference>
<keyword evidence="9 12" id="KW-0131">Cell cycle</keyword>
<evidence type="ECO:0000256" key="9">
    <source>
        <dbReference type="ARBA" id="ARBA00023306"/>
    </source>
</evidence>
<dbReference type="InterPro" id="IPR046357">
    <property type="entry name" value="PPIase_dom_sf"/>
</dbReference>
<dbReference type="EMBL" id="DVFI01000118">
    <property type="protein sequence ID" value="HIQ63608.1"/>
    <property type="molecule type" value="Genomic_DNA"/>
</dbReference>
<evidence type="ECO:0000256" key="12">
    <source>
        <dbReference type="HAMAP-Rule" id="MF_00303"/>
    </source>
</evidence>
<evidence type="ECO:0000256" key="2">
    <source>
        <dbReference type="ARBA" id="ARBA00005464"/>
    </source>
</evidence>
<dbReference type="AlphaFoldDB" id="A0A9D0YX72"/>
<dbReference type="Gene3D" id="3.10.50.40">
    <property type="match status" value="1"/>
</dbReference>
<dbReference type="GO" id="GO:0043335">
    <property type="term" value="P:protein unfolding"/>
    <property type="evidence" value="ECO:0007669"/>
    <property type="project" value="TreeGrafter"/>
</dbReference>
<keyword evidence="5 12" id="KW-0132">Cell division</keyword>
<evidence type="ECO:0000256" key="13">
    <source>
        <dbReference type="PROSITE-ProRule" id="PRU00277"/>
    </source>
</evidence>
<dbReference type="NCBIfam" id="TIGR00115">
    <property type="entry name" value="tig"/>
    <property type="match status" value="1"/>
</dbReference>
<dbReference type="GO" id="GO:0044183">
    <property type="term" value="F:protein folding chaperone"/>
    <property type="evidence" value="ECO:0007669"/>
    <property type="project" value="TreeGrafter"/>
</dbReference>
<dbReference type="Pfam" id="PF05697">
    <property type="entry name" value="Trigger_N"/>
    <property type="match status" value="1"/>
</dbReference>
<dbReference type="Gene3D" id="3.30.70.1050">
    <property type="entry name" value="Trigger factor ribosome-binding domain"/>
    <property type="match status" value="1"/>
</dbReference>
<keyword evidence="12" id="KW-0963">Cytoplasm</keyword>
<sequence length="429" mass="48339">MNSTMEKVSSNKVKLRMELDAEAFEQAMQKAYLKLRGRINVPGFRKGKAPRKLIERMYGESIFYEEAFDEVFPGMYEEAVKALDIEPVGQPDVDIETIGGGQALVVTGEVYVKPEVTLGQYKGLDVQREDDTVDDEAVEQEIGRVRQRNAREEEVTDRAVQDDDIVNLDYAGTVDGEAFEGGTAQGQSLTIGSGQFIPGFEEQMVGMQIGEERDIHVRFPDEYHAEALKGKDAVFHVKVNGIRTRELPELDDEFAKDVSEFDTLDEYKADIRAKLEAEAARRADAQFENALVDAAVKNAEMEVPPPMIERQIDVMVRDMGMRLAYQGMRLEDFLKYTGQTMDDMRGQYREEAEKRVRGELVLEAIRKAEGVEPTEEGVNDVVARYASQSGQEAEAFRQSLTEEQMRYITEDAATIAVLDLLKKEAKKAE</sequence>
<dbReference type="InterPro" id="IPR005215">
    <property type="entry name" value="Trig_fac"/>
</dbReference>
<evidence type="ECO:0000259" key="15">
    <source>
        <dbReference type="PROSITE" id="PS50059"/>
    </source>
</evidence>
<proteinExistence type="inferred from homology"/>